<keyword evidence="3" id="KW-1185">Reference proteome</keyword>
<protein>
    <recommendedName>
        <fullName evidence="4">Secreted protein</fullName>
    </recommendedName>
</protein>
<dbReference type="Proteomes" id="UP001168990">
    <property type="component" value="Unassembled WGS sequence"/>
</dbReference>
<dbReference type="AlphaFoldDB" id="A0AA39FQY4"/>
<evidence type="ECO:0000313" key="3">
    <source>
        <dbReference type="Proteomes" id="UP001168990"/>
    </source>
</evidence>
<organism evidence="2 3">
    <name type="scientific">Microctonus aethiopoides</name>
    <dbReference type="NCBI Taxonomy" id="144406"/>
    <lineage>
        <taxon>Eukaryota</taxon>
        <taxon>Metazoa</taxon>
        <taxon>Ecdysozoa</taxon>
        <taxon>Arthropoda</taxon>
        <taxon>Hexapoda</taxon>
        <taxon>Insecta</taxon>
        <taxon>Pterygota</taxon>
        <taxon>Neoptera</taxon>
        <taxon>Endopterygota</taxon>
        <taxon>Hymenoptera</taxon>
        <taxon>Apocrita</taxon>
        <taxon>Ichneumonoidea</taxon>
        <taxon>Braconidae</taxon>
        <taxon>Euphorinae</taxon>
        <taxon>Microctonus</taxon>
    </lineage>
</organism>
<accession>A0AA39FQY4</accession>
<gene>
    <name evidence="2" type="ORF">PV328_007311</name>
</gene>
<reference evidence="2" key="2">
    <citation type="submission" date="2023-03" db="EMBL/GenBank/DDBJ databases">
        <authorList>
            <person name="Inwood S.N."/>
            <person name="Skelly J.G."/>
            <person name="Guhlin J."/>
            <person name="Harrop T.W.R."/>
            <person name="Goldson S.G."/>
            <person name="Dearden P.K."/>
        </authorList>
    </citation>
    <scope>NUCLEOTIDE SEQUENCE</scope>
    <source>
        <strain evidence="2">Irish</strain>
        <tissue evidence="2">Whole body</tissue>
    </source>
</reference>
<feature type="chain" id="PRO_5041234231" description="Secreted protein" evidence="1">
    <location>
        <begin position="25"/>
        <end position="105"/>
    </location>
</feature>
<evidence type="ECO:0000256" key="1">
    <source>
        <dbReference type="SAM" id="SignalP"/>
    </source>
</evidence>
<reference evidence="2" key="1">
    <citation type="journal article" date="2023" name="bioRxiv">
        <title>Scaffold-level genome assemblies of two parasitoid biocontrol wasps reveal the parthenogenesis mechanism and an associated novel virus.</title>
        <authorList>
            <person name="Inwood S."/>
            <person name="Skelly J."/>
            <person name="Guhlin J."/>
            <person name="Harrop T."/>
            <person name="Goldson S."/>
            <person name="Dearden P."/>
        </authorList>
    </citation>
    <scope>NUCLEOTIDE SEQUENCE</scope>
    <source>
        <strain evidence="2">Irish</strain>
        <tissue evidence="2">Whole body</tissue>
    </source>
</reference>
<proteinExistence type="predicted"/>
<feature type="signal peptide" evidence="1">
    <location>
        <begin position="1"/>
        <end position="24"/>
    </location>
</feature>
<keyword evidence="1" id="KW-0732">Signal</keyword>
<sequence>MSPRLEYLFGILILMASLGSIIRAQEESKPVKINDEKNTKGIVGTMQGYLSPITNVILEYLNSALIHTRGEQLPCTIFDLVSFKFACTKVTDPAATMPPPSEDDE</sequence>
<evidence type="ECO:0000313" key="2">
    <source>
        <dbReference type="EMBL" id="KAK0174202.1"/>
    </source>
</evidence>
<dbReference type="EMBL" id="JAQQBS010000002">
    <property type="protein sequence ID" value="KAK0174202.1"/>
    <property type="molecule type" value="Genomic_DNA"/>
</dbReference>
<evidence type="ECO:0008006" key="4">
    <source>
        <dbReference type="Google" id="ProtNLM"/>
    </source>
</evidence>
<comment type="caution">
    <text evidence="2">The sequence shown here is derived from an EMBL/GenBank/DDBJ whole genome shotgun (WGS) entry which is preliminary data.</text>
</comment>
<name>A0AA39FQY4_9HYME</name>